<dbReference type="InterPro" id="IPR018389">
    <property type="entry name" value="DctP_fam"/>
</dbReference>
<dbReference type="NCBIfam" id="NF037995">
    <property type="entry name" value="TRAP_S1"/>
    <property type="match status" value="1"/>
</dbReference>
<organism evidence="3 4">
    <name type="scientific">Nitratireductor aestuarii</name>
    <dbReference type="NCBI Taxonomy" id="1735103"/>
    <lineage>
        <taxon>Bacteria</taxon>
        <taxon>Pseudomonadati</taxon>
        <taxon>Pseudomonadota</taxon>
        <taxon>Alphaproteobacteria</taxon>
        <taxon>Hyphomicrobiales</taxon>
        <taxon>Phyllobacteriaceae</taxon>
        <taxon>Nitratireductor</taxon>
    </lineage>
</organism>
<comment type="caution">
    <text evidence="3">The sequence shown here is derived from an EMBL/GenBank/DDBJ whole genome shotgun (WGS) entry which is preliminary data.</text>
</comment>
<accession>A0A916W940</accession>
<dbReference type="CDD" id="cd13665">
    <property type="entry name" value="PBP2_TRAP_Dctp3_4"/>
    <property type="match status" value="1"/>
</dbReference>
<reference evidence="3" key="1">
    <citation type="journal article" date="2014" name="Int. J. Syst. Evol. Microbiol.">
        <title>Complete genome sequence of Corynebacterium casei LMG S-19264T (=DSM 44701T), isolated from a smear-ripened cheese.</title>
        <authorList>
            <consortium name="US DOE Joint Genome Institute (JGI-PGF)"/>
            <person name="Walter F."/>
            <person name="Albersmeier A."/>
            <person name="Kalinowski J."/>
            <person name="Ruckert C."/>
        </authorList>
    </citation>
    <scope>NUCLEOTIDE SEQUENCE</scope>
    <source>
        <strain evidence="3">CGMCC 1.15320</strain>
    </source>
</reference>
<dbReference type="GO" id="GO:0055085">
    <property type="term" value="P:transmembrane transport"/>
    <property type="evidence" value="ECO:0007669"/>
    <property type="project" value="InterPro"/>
</dbReference>
<dbReference type="PANTHER" id="PTHR33376:SF15">
    <property type="entry name" value="BLL6794 PROTEIN"/>
    <property type="match status" value="1"/>
</dbReference>
<feature type="signal peptide" evidence="2">
    <location>
        <begin position="1"/>
        <end position="21"/>
    </location>
</feature>
<dbReference type="AlphaFoldDB" id="A0A916W940"/>
<reference evidence="3" key="2">
    <citation type="submission" date="2020-09" db="EMBL/GenBank/DDBJ databases">
        <authorList>
            <person name="Sun Q."/>
            <person name="Zhou Y."/>
        </authorList>
    </citation>
    <scope>NUCLEOTIDE SEQUENCE</scope>
    <source>
        <strain evidence="3">CGMCC 1.15320</strain>
    </source>
</reference>
<evidence type="ECO:0000256" key="2">
    <source>
        <dbReference type="SAM" id="SignalP"/>
    </source>
</evidence>
<dbReference type="EMBL" id="BMIF01000012">
    <property type="protein sequence ID" value="GGA77161.1"/>
    <property type="molecule type" value="Genomic_DNA"/>
</dbReference>
<proteinExistence type="predicted"/>
<evidence type="ECO:0000256" key="1">
    <source>
        <dbReference type="ARBA" id="ARBA00022729"/>
    </source>
</evidence>
<dbReference type="RefSeq" id="WP_188722303.1">
    <property type="nucleotide sequence ID" value="NZ_BMIF01000012.1"/>
</dbReference>
<gene>
    <name evidence="3" type="ORF">GCM10011385_34090</name>
</gene>
<dbReference type="Gene3D" id="3.40.190.170">
    <property type="entry name" value="Bacterial extracellular solute-binding protein, family 7"/>
    <property type="match status" value="1"/>
</dbReference>
<name>A0A916W940_9HYPH</name>
<evidence type="ECO:0000313" key="3">
    <source>
        <dbReference type="EMBL" id="GGA77161.1"/>
    </source>
</evidence>
<dbReference type="Proteomes" id="UP000636264">
    <property type="component" value="Unassembled WGS sequence"/>
</dbReference>
<keyword evidence="1 2" id="KW-0732">Signal</keyword>
<feature type="chain" id="PRO_5037425092" evidence="2">
    <location>
        <begin position="22"/>
        <end position="334"/>
    </location>
</feature>
<dbReference type="PANTHER" id="PTHR33376">
    <property type="match status" value="1"/>
</dbReference>
<keyword evidence="4" id="KW-1185">Reference proteome</keyword>
<sequence>MKKLLAFGAVLASLWSGTTFAETLRFSSFEPPQAYVTSNILTPWAEKVAAASKGTLEIQMFAGGTLGRNPAQQLKLVEDGVADIAWVIPGYTPGRFDEGTVAELPFMVTESHKGSLAMWKMVADGHFKGDYEKFKLLCVCVSIPAFIGATKEIKEPKDMSGLKMRAPGPTQLAVLEALGAVPIGGITAATLAESISRGLISGSLIEWVASETFSADQVLTHYNTAALGATPMLVLMNKARYEALPAEAREAIDQYSGEAFSDYFGQEFDRYAASTRERIVEKHKPQVIDPDEAAVESWKAALVPATEKWIAARENGQAIYDAFGNALQAVSGAE</sequence>
<dbReference type="InterPro" id="IPR038404">
    <property type="entry name" value="TRAP_DctP_sf"/>
</dbReference>
<protein>
    <submittedName>
        <fullName evidence="3">C4-dicarboxylate ABC transporter</fullName>
    </submittedName>
</protein>
<evidence type="ECO:0000313" key="4">
    <source>
        <dbReference type="Proteomes" id="UP000636264"/>
    </source>
</evidence>
<dbReference type="Pfam" id="PF03480">
    <property type="entry name" value="DctP"/>
    <property type="match status" value="1"/>
</dbReference>